<proteinExistence type="predicted"/>
<evidence type="ECO:0000256" key="2">
    <source>
        <dbReference type="ARBA" id="ARBA00022692"/>
    </source>
</evidence>
<evidence type="ECO:0000256" key="3">
    <source>
        <dbReference type="ARBA" id="ARBA00022989"/>
    </source>
</evidence>
<dbReference type="PANTHER" id="PTHR30168">
    <property type="entry name" value="PUTATIVE MEMBRANE PROTEIN YPFJ"/>
    <property type="match status" value="1"/>
</dbReference>
<evidence type="ECO:0000256" key="6">
    <source>
        <dbReference type="SAM" id="Phobius"/>
    </source>
</evidence>
<keyword evidence="3 6" id="KW-1133">Transmembrane helix</keyword>
<comment type="subcellular location">
    <subcellularLocation>
        <location evidence="1">Membrane</location>
        <topology evidence="1">Single-pass membrane protein</topology>
    </subcellularLocation>
</comment>
<name>A0A239HTL3_9BACT</name>
<gene>
    <name evidence="7" type="ORF">SAMN05421770_102559</name>
</gene>
<dbReference type="PANTHER" id="PTHR30168:SF0">
    <property type="entry name" value="INNER MEMBRANE PROTEIN"/>
    <property type="match status" value="1"/>
</dbReference>
<evidence type="ECO:0008006" key="9">
    <source>
        <dbReference type="Google" id="ProtNLM"/>
    </source>
</evidence>
<evidence type="ECO:0000313" key="8">
    <source>
        <dbReference type="Proteomes" id="UP000198356"/>
    </source>
</evidence>
<feature type="region of interest" description="Disordered" evidence="5">
    <location>
        <begin position="1"/>
        <end position="27"/>
    </location>
</feature>
<keyword evidence="2 6" id="KW-0812">Transmembrane</keyword>
<feature type="transmembrane region" description="Helical" evidence="6">
    <location>
        <begin position="31"/>
        <end position="51"/>
    </location>
</feature>
<dbReference type="RefSeq" id="WP_089408032.1">
    <property type="nucleotide sequence ID" value="NZ_FZOU01000002.1"/>
</dbReference>
<dbReference type="Proteomes" id="UP000198356">
    <property type="component" value="Unassembled WGS sequence"/>
</dbReference>
<dbReference type="OrthoDB" id="9774900at2"/>
<evidence type="ECO:0000256" key="4">
    <source>
        <dbReference type="ARBA" id="ARBA00023136"/>
    </source>
</evidence>
<evidence type="ECO:0000313" key="7">
    <source>
        <dbReference type="EMBL" id="SNS84700.1"/>
    </source>
</evidence>
<feature type="region of interest" description="Disordered" evidence="5">
    <location>
        <begin position="68"/>
        <end position="94"/>
    </location>
</feature>
<protein>
    <recommendedName>
        <fullName evidence="9">Neutral zinc metallopeptidase</fullName>
    </recommendedName>
</protein>
<keyword evidence="8" id="KW-1185">Reference proteome</keyword>
<keyword evidence="4 6" id="KW-0472">Membrane</keyword>
<sequence>MEWTPGGTSGDIEDRRDSSGDDGGGGGGFNLGGGGGLGIGGLVIVVIISLVTGHNFLGSLFSGGGGGSTVSRSAPVDQDQSSSRPAAQSHPAGEDRDVQLISFVLDDAQKTWTQIFQSKGKTYRHAKLVIFRGRTQSGCGTAESATGPFYCPQDEKVYIDLGFWDELKKFGGDTGDFAQSYVIAHELGHHVQKLLGIEGREVRMVQANPSEKNALSVDLELQADCFAGVWGHSTQQRKIIDDKDIDGALKAAAAVGDDHLQKMSGRAVSPESFTHGSSEQRISWFRKGLSTGDPGACTTFDGKLAPQ</sequence>
<dbReference type="GO" id="GO:0016020">
    <property type="term" value="C:membrane"/>
    <property type="evidence" value="ECO:0007669"/>
    <property type="project" value="UniProtKB-SubCell"/>
</dbReference>
<dbReference type="InterPro" id="IPR007343">
    <property type="entry name" value="Uncharacterised_pept_Zn_put"/>
</dbReference>
<organism evidence="7 8">
    <name type="scientific">Granulicella rosea</name>
    <dbReference type="NCBI Taxonomy" id="474952"/>
    <lineage>
        <taxon>Bacteria</taxon>
        <taxon>Pseudomonadati</taxon>
        <taxon>Acidobacteriota</taxon>
        <taxon>Terriglobia</taxon>
        <taxon>Terriglobales</taxon>
        <taxon>Acidobacteriaceae</taxon>
        <taxon>Granulicella</taxon>
    </lineage>
</organism>
<reference evidence="7 8" key="1">
    <citation type="submission" date="2017-06" db="EMBL/GenBank/DDBJ databases">
        <authorList>
            <person name="Kim H.J."/>
            <person name="Triplett B.A."/>
        </authorList>
    </citation>
    <scope>NUCLEOTIDE SEQUENCE [LARGE SCALE GENOMIC DNA]</scope>
    <source>
        <strain evidence="7 8">DSM 18704</strain>
    </source>
</reference>
<evidence type="ECO:0000256" key="1">
    <source>
        <dbReference type="ARBA" id="ARBA00004167"/>
    </source>
</evidence>
<dbReference type="AlphaFoldDB" id="A0A239HTL3"/>
<dbReference type="EMBL" id="FZOU01000002">
    <property type="protein sequence ID" value="SNS84700.1"/>
    <property type="molecule type" value="Genomic_DNA"/>
</dbReference>
<evidence type="ECO:0000256" key="5">
    <source>
        <dbReference type="SAM" id="MobiDB-lite"/>
    </source>
</evidence>
<accession>A0A239HTL3</accession>
<dbReference type="Pfam" id="PF04228">
    <property type="entry name" value="Zn_peptidase"/>
    <property type="match status" value="1"/>
</dbReference>